<comment type="caution">
    <text evidence="1">The sequence shown here is derived from an EMBL/GenBank/DDBJ whole genome shotgun (WGS) entry which is preliminary data.</text>
</comment>
<organism evidence="1 2">
    <name type="scientific">Methylobacterium tardum</name>
    <dbReference type="NCBI Taxonomy" id="374432"/>
    <lineage>
        <taxon>Bacteria</taxon>
        <taxon>Pseudomonadati</taxon>
        <taxon>Pseudomonadota</taxon>
        <taxon>Alphaproteobacteria</taxon>
        <taxon>Hyphomicrobiales</taxon>
        <taxon>Methylobacteriaceae</taxon>
        <taxon>Methylobacterium</taxon>
    </lineage>
</organism>
<name>A0AA37WT77_9HYPH</name>
<proteinExistence type="predicted"/>
<evidence type="ECO:0000313" key="1">
    <source>
        <dbReference type="EMBL" id="GLS72775.1"/>
    </source>
</evidence>
<sequence length="499" mass="54414">MPHAIRVPPRPGEPAYEAFERLAARLGDADGDRLARSLGIDRKALRHGVGVDRVGELLGLEARSLTDATFVREARGMRLGGFVVPFRGWAPSKRVCIPCLVQDSNGDDDAATLWKYRRTWWDLRAVDRCERHGCALLDACPGCGSPLAWRDRPPRLCSSCGHDLLAASGASAPDAGWEAYLVGRLGFGPARPAAILDAMPLTDALSCVLAVGETLSPRSASRSSPQVDRARATLGFGLVGDGGRALRAGLLGLEPPSPHLDGRRLRRLLDPLLGWLEAHPGDATGPIRDALLSHVRSAWVVSRELPLLGETLAPVVQEHRLALGRRLGLDPTILDRLLRHAGLAAAGERECSAEEFARLRDAVEASVSVPEARRILDLDTRTLSALAGMDILPRVPWAEGEATRGRFVRSALERLAASLRYDVPTVGRRTADHMTFDDASRALRRGSRHHDRARAIRHLLSDRIRPCARLDRGQGPTTLLFDRRTIEVLQDADMQPPDL</sequence>
<reference evidence="2" key="1">
    <citation type="journal article" date="2019" name="Int. J. Syst. Evol. Microbiol.">
        <title>The Global Catalogue of Microorganisms (GCM) 10K type strain sequencing project: providing services to taxonomists for standard genome sequencing and annotation.</title>
        <authorList>
            <consortium name="The Broad Institute Genomics Platform"/>
            <consortium name="The Broad Institute Genome Sequencing Center for Infectious Disease"/>
            <person name="Wu L."/>
            <person name="Ma J."/>
        </authorList>
    </citation>
    <scope>NUCLEOTIDE SEQUENCE [LARGE SCALE GENOMIC DNA]</scope>
    <source>
        <strain evidence="2">NBRC 103632</strain>
    </source>
</reference>
<gene>
    <name evidence="1" type="ORF">GCM10007890_47900</name>
</gene>
<dbReference type="EMBL" id="BSPL01000023">
    <property type="protein sequence ID" value="GLS72775.1"/>
    <property type="molecule type" value="Genomic_DNA"/>
</dbReference>
<evidence type="ECO:0000313" key="2">
    <source>
        <dbReference type="Proteomes" id="UP001157440"/>
    </source>
</evidence>
<keyword evidence="2" id="KW-1185">Reference proteome</keyword>
<dbReference type="RefSeq" id="WP_071000293.1">
    <property type="nucleotide sequence ID" value="NZ_BPQZ01000003.1"/>
</dbReference>
<dbReference type="AlphaFoldDB" id="A0AA37WT77"/>
<accession>A0AA37WT77</accession>
<dbReference type="Proteomes" id="UP001157440">
    <property type="component" value="Unassembled WGS sequence"/>
</dbReference>
<protein>
    <recommendedName>
        <fullName evidence="3">TniQ protein</fullName>
    </recommendedName>
</protein>
<evidence type="ECO:0008006" key="3">
    <source>
        <dbReference type="Google" id="ProtNLM"/>
    </source>
</evidence>